<evidence type="ECO:0000256" key="1">
    <source>
        <dbReference type="SAM" id="Coils"/>
    </source>
</evidence>
<dbReference type="Proteomes" id="UP000001497">
    <property type="component" value="Chromosome"/>
</dbReference>
<dbReference type="PANTHER" id="PTHR42852">
    <property type="entry name" value="THIOL:DISULFIDE INTERCHANGE PROTEIN DSBE"/>
    <property type="match status" value="1"/>
</dbReference>
<name>C9RP18_FIBSS</name>
<dbReference type="AlphaFoldDB" id="C9RP18"/>
<dbReference type="STRING" id="59374.FSU_0167"/>
<dbReference type="PROSITE" id="PS51352">
    <property type="entry name" value="THIOREDOXIN_2"/>
    <property type="match status" value="1"/>
</dbReference>
<dbReference type="EMBL" id="CP002158">
    <property type="protein sequence ID" value="ADL26408.1"/>
    <property type="molecule type" value="Genomic_DNA"/>
</dbReference>
<keyword evidence="3" id="KW-0732">Signal</keyword>
<reference evidence="5 8" key="1">
    <citation type="submission" date="2009-10" db="EMBL/GenBank/DDBJ databases">
        <title>Complete sequence of Fibrobacter succinogenes subsp. succinogenes S85.</title>
        <authorList>
            <consortium name="US DOE Joint Genome Institute"/>
            <person name="Lucas S."/>
            <person name="Copeland A."/>
            <person name="Lapidus A."/>
            <person name="Glavina del Rio T."/>
            <person name="Tice H."/>
            <person name="Bruce D."/>
            <person name="Goodwin L."/>
            <person name="Pitluck S."/>
            <person name="Chertkov O."/>
            <person name="Detter J.C."/>
            <person name="Han C."/>
            <person name="Tapia R."/>
            <person name="Larimer F."/>
            <person name="Land M."/>
            <person name="Hauser L."/>
            <person name="Kyrpides N."/>
            <person name="Mikhailova N."/>
            <person name="Weimer P.J."/>
            <person name="Stevenson D.M."/>
            <person name="Boyum J."/>
            <person name="Brumm P.I."/>
            <person name="Mead D."/>
        </authorList>
    </citation>
    <scope>NUCLEOTIDE SEQUENCE [LARGE SCALE GENOMIC DNA]</scope>
    <source>
        <strain evidence="8">ATCC 19169 / S85</strain>
        <strain evidence="5">S85</strain>
    </source>
</reference>
<dbReference type="PATRIC" id="fig|59374.8.peg.159"/>
<dbReference type="GO" id="GO:0006457">
    <property type="term" value="P:protein folding"/>
    <property type="evidence" value="ECO:0007669"/>
    <property type="project" value="InterPro"/>
</dbReference>
<feature type="chain" id="PRO_5003001793" evidence="3">
    <location>
        <begin position="22"/>
        <end position="439"/>
    </location>
</feature>
<gene>
    <name evidence="5" type="ordered locus">Fisuc_2905</name>
    <name evidence="6" type="ordered locus">FSU_0167</name>
</gene>
<evidence type="ECO:0000256" key="2">
    <source>
        <dbReference type="SAM" id="MobiDB-lite"/>
    </source>
</evidence>
<sequence length="439" mass="48480">MKLKKIALGAAALALVACGEAQKPIAKAAAITPDSADEQKFAYMLGAQFGLQNFSNLPWQTGYGIDEDATVQAFRDAIASLNDTTAKLQLPQDTLAAVSRRIQQSMRERYFKTQPDSTAKDLTDEQRRALVDSLRKALPVEAAPAVKNEKVTLQANASEQQKFSYVVGAQFGNQFFSIGNQFQTQFDGDYFVLGLRDAGKRVRDTTFTMTLPDDTLKAVGDRFMEKSKLINEERMKKAKAEEEKLKAEVASLRGDTLANGMPAKMNFKVKASGITVKSEDLSDFAGKPLLMFYFSATCGHCAHAAPQILEIAKEFAQKGLTTVSIASGGNNKPGIRRFIDDAKFDETISVVWDESRQFGELYSDGYVPKVYLVNPNGTYKQYAAFEKEKEDLKKEIAELLNGKNVEWKIEVKKPEADSAKAPEVKQDAKKDTKSAKAKK</sequence>
<dbReference type="InterPro" id="IPR000774">
    <property type="entry name" value="PPIase_FKBP_N"/>
</dbReference>
<dbReference type="CDD" id="cd02966">
    <property type="entry name" value="TlpA_like_family"/>
    <property type="match status" value="1"/>
</dbReference>
<reference evidence="6" key="3">
    <citation type="submission" date="2010-08" db="EMBL/GenBank/DDBJ databases">
        <authorList>
            <person name="Durkin A.S."/>
            <person name="Nelson K.E."/>
            <person name="Morrison M."/>
            <person name="Forsberg C.W."/>
            <person name="Wilson D.B."/>
            <person name="Russell J.B."/>
            <person name="Cann I.K.O."/>
            <person name="Mackie R.I."/>
            <person name="White B.A."/>
        </authorList>
    </citation>
    <scope>NUCLEOTIDE SEQUENCE</scope>
    <source>
        <strain evidence="6">S85</strain>
    </source>
</reference>
<evidence type="ECO:0000256" key="3">
    <source>
        <dbReference type="SAM" id="SignalP"/>
    </source>
</evidence>
<dbReference type="InterPro" id="IPR050553">
    <property type="entry name" value="Thioredoxin_ResA/DsbE_sf"/>
</dbReference>
<dbReference type="PANTHER" id="PTHR42852:SF13">
    <property type="entry name" value="PROTEIN DIPZ"/>
    <property type="match status" value="1"/>
</dbReference>
<dbReference type="OrthoDB" id="9808000at2"/>
<dbReference type="eggNOG" id="COG0526">
    <property type="taxonomic scope" value="Bacteria"/>
</dbReference>
<evidence type="ECO:0000313" key="8">
    <source>
        <dbReference type="Proteomes" id="UP000001497"/>
    </source>
</evidence>
<dbReference type="Proteomes" id="UP000000517">
    <property type="component" value="Chromosome"/>
</dbReference>
<dbReference type="InterPro" id="IPR013740">
    <property type="entry name" value="Redoxin"/>
</dbReference>
<dbReference type="KEGG" id="fsu:Fisuc_2905"/>
<feature type="region of interest" description="Disordered" evidence="2">
    <location>
        <begin position="415"/>
        <end position="439"/>
    </location>
</feature>
<dbReference type="InterPro" id="IPR013766">
    <property type="entry name" value="Thioredoxin_domain"/>
</dbReference>
<proteinExistence type="predicted"/>
<dbReference type="KEGG" id="fsc:FSU_0167"/>
<accession>C9RP18</accession>
<evidence type="ECO:0000313" key="6">
    <source>
        <dbReference type="EMBL" id="ADL26408.1"/>
    </source>
</evidence>
<feature type="domain" description="Thioredoxin" evidence="4">
    <location>
        <begin position="251"/>
        <end position="401"/>
    </location>
</feature>
<dbReference type="EMBL" id="CP001792">
    <property type="protein sequence ID" value="ACX76486.1"/>
    <property type="molecule type" value="Genomic_DNA"/>
</dbReference>
<dbReference type="Pfam" id="PF08534">
    <property type="entry name" value="Redoxin"/>
    <property type="match status" value="1"/>
</dbReference>
<dbReference type="PROSITE" id="PS51257">
    <property type="entry name" value="PROKAR_LIPOPROTEIN"/>
    <property type="match status" value="1"/>
</dbReference>
<dbReference type="RefSeq" id="WP_014545012.1">
    <property type="nucleotide sequence ID" value="NC_013410.1"/>
</dbReference>
<dbReference type="Gene3D" id="3.40.30.10">
    <property type="entry name" value="Glutaredoxin"/>
    <property type="match status" value="1"/>
</dbReference>
<dbReference type="HOGENOM" id="CLU_623677_0_0_0"/>
<evidence type="ECO:0000313" key="5">
    <source>
        <dbReference type="EMBL" id="ACX76486.1"/>
    </source>
</evidence>
<feature type="signal peptide" evidence="3">
    <location>
        <begin position="1"/>
        <end position="21"/>
    </location>
</feature>
<dbReference type="InterPro" id="IPR036249">
    <property type="entry name" value="Thioredoxin-like_sf"/>
</dbReference>
<dbReference type="GO" id="GO:0016491">
    <property type="term" value="F:oxidoreductase activity"/>
    <property type="evidence" value="ECO:0007669"/>
    <property type="project" value="InterPro"/>
</dbReference>
<evidence type="ECO:0000313" key="7">
    <source>
        <dbReference type="Proteomes" id="UP000000517"/>
    </source>
</evidence>
<reference evidence="7" key="2">
    <citation type="submission" date="2010-08" db="EMBL/GenBank/DDBJ databases">
        <title>Complete sequence of Fibrobacter succinogenes subsp. succinogenes S85.</title>
        <authorList>
            <person name="Durkin A.S."/>
            <person name="Nelson K.E."/>
            <person name="Morrison M."/>
            <person name="Forsberg C.W."/>
            <person name="Wilson D.B."/>
            <person name="Russell J.B."/>
            <person name="Cann I.K.O."/>
            <person name="Mackie R.I."/>
            <person name="White B.A."/>
        </authorList>
    </citation>
    <scope>NUCLEOTIDE SEQUENCE [LARGE SCALE GENOMIC DNA]</scope>
    <source>
        <strain evidence="7">ATCC 19169 / S85</strain>
    </source>
</reference>
<protein>
    <submittedName>
        <fullName evidence="6">FKBP-type peptidyl-prolyl cis-trans isomerase domain protein/thiol-disulfide oxidoreductase domain protein</fullName>
    </submittedName>
    <submittedName>
        <fullName evidence="5">Redoxin domain protein</fullName>
    </submittedName>
</protein>
<feature type="coiled-coil region" evidence="1">
    <location>
        <begin position="228"/>
        <end position="255"/>
    </location>
</feature>
<keyword evidence="8" id="KW-1185">Reference proteome</keyword>
<keyword evidence="1" id="KW-0175">Coiled coil</keyword>
<dbReference type="SUPFAM" id="SSF52833">
    <property type="entry name" value="Thioredoxin-like"/>
    <property type="match status" value="1"/>
</dbReference>
<dbReference type="InterPro" id="IPR036944">
    <property type="entry name" value="PPIase_FKBP_N_sf"/>
</dbReference>
<keyword evidence="6" id="KW-0413">Isomerase</keyword>
<organism evidence="6 7">
    <name type="scientific">Fibrobacter succinogenes (strain ATCC 19169 / S85)</name>
    <dbReference type="NCBI Taxonomy" id="59374"/>
    <lineage>
        <taxon>Bacteria</taxon>
        <taxon>Pseudomonadati</taxon>
        <taxon>Fibrobacterota</taxon>
        <taxon>Fibrobacteria</taxon>
        <taxon>Fibrobacterales</taxon>
        <taxon>Fibrobacteraceae</taxon>
        <taxon>Fibrobacter</taxon>
    </lineage>
</organism>
<evidence type="ECO:0000259" key="4">
    <source>
        <dbReference type="PROSITE" id="PS51352"/>
    </source>
</evidence>
<dbReference type="Pfam" id="PF01346">
    <property type="entry name" value="FKBP_N"/>
    <property type="match status" value="1"/>
</dbReference>
<dbReference type="Gene3D" id="1.10.287.460">
    <property type="entry name" value="Peptidyl-prolyl cis-trans isomerase, FKBP-type, N-terminal domain"/>
    <property type="match status" value="2"/>
</dbReference>
<dbReference type="GO" id="GO:0016853">
    <property type="term" value="F:isomerase activity"/>
    <property type="evidence" value="ECO:0007669"/>
    <property type="project" value="UniProtKB-KW"/>
</dbReference>